<evidence type="ECO:0000313" key="1">
    <source>
        <dbReference type="EMBL" id="NUC71604.1"/>
    </source>
</evidence>
<evidence type="ECO:0008006" key="3">
    <source>
        <dbReference type="Google" id="ProtNLM"/>
    </source>
</evidence>
<gene>
    <name evidence="1" type="ORF">HTZ84_04645</name>
</gene>
<name>A0ABX2L5T0_9EURY</name>
<evidence type="ECO:0000313" key="2">
    <source>
        <dbReference type="Proteomes" id="UP001016761"/>
    </source>
</evidence>
<proteinExistence type="predicted"/>
<dbReference type="RefSeq" id="WP_174679599.1">
    <property type="nucleotide sequence ID" value="NZ_JABUQZ010000001.1"/>
</dbReference>
<protein>
    <recommendedName>
        <fullName evidence="3">PH domain-containing protein</fullName>
    </recommendedName>
</protein>
<organism evidence="1 2">
    <name type="scientific">Haloterrigena gelatinilytica</name>
    <dbReference type="NCBI Taxonomy" id="2741724"/>
    <lineage>
        <taxon>Archaea</taxon>
        <taxon>Methanobacteriati</taxon>
        <taxon>Methanobacteriota</taxon>
        <taxon>Stenosarchaea group</taxon>
        <taxon>Halobacteria</taxon>
        <taxon>Halobacteriales</taxon>
        <taxon>Natrialbaceae</taxon>
        <taxon>Haloterrigena</taxon>
    </lineage>
</organism>
<dbReference type="Proteomes" id="UP001016761">
    <property type="component" value="Unassembled WGS sequence"/>
</dbReference>
<dbReference type="EMBL" id="JABUQZ010000001">
    <property type="protein sequence ID" value="NUC71604.1"/>
    <property type="molecule type" value="Genomic_DNA"/>
</dbReference>
<keyword evidence="2" id="KW-1185">Reference proteome</keyword>
<accession>A0ABX2L5T0</accession>
<comment type="caution">
    <text evidence="1">The sequence shown here is derived from an EMBL/GenBank/DDBJ whole genome shotgun (WGS) entry which is preliminary data.</text>
</comment>
<sequence length="78" mass="8975">MDLRVREKNASDCTVQTETLTGDERFVETTRTLHERAPEPTRLEVLLGDDHGRQLFETDRGEDLENWIDNLIETACDG</sequence>
<reference evidence="1 2" key="1">
    <citation type="submission" date="2020-06" db="EMBL/GenBank/DDBJ databases">
        <title>Haloterrigena sp. nov., an extremely halophilic archaeon isolated from a saline sediment.</title>
        <authorList>
            <person name="Liu B.-B."/>
        </authorList>
    </citation>
    <scope>NUCLEOTIDE SEQUENCE [LARGE SCALE GENOMIC DNA]</scope>
    <source>
        <strain evidence="1 2">SYSU A558-1</strain>
    </source>
</reference>